<evidence type="ECO:0000313" key="3">
    <source>
        <dbReference type="Proteomes" id="UP001138997"/>
    </source>
</evidence>
<gene>
    <name evidence="2" type="ORF">LR394_01625</name>
</gene>
<organism evidence="2 3">
    <name type="scientific">Kineosporia babensis</name>
    <dbReference type="NCBI Taxonomy" id="499548"/>
    <lineage>
        <taxon>Bacteria</taxon>
        <taxon>Bacillati</taxon>
        <taxon>Actinomycetota</taxon>
        <taxon>Actinomycetes</taxon>
        <taxon>Kineosporiales</taxon>
        <taxon>Kineosporiaceae</taxon>
        <taxon>Kineosporia</taxon>
    </lineage>
</organism>
<accession>A0A9X1SRG1</accession>
<evidence type="ECO:0000256" key="1">
    <source>
        <dbReference type="SAM" id="MobiDB-lite"/>
    </source>
</evidence>
<sequence>MAQRDSTAPDGSVRDLSWNGLSTRGTQLPASVYKWTLAGRSEDGDGTLVAGDGSSMVTGTITLD</sequence>
<reference evidence="2" key="1">
    <citation type="submission" date="2021-11" db="EMBL/GenBank/DDBJ databases">
        <title>Streptomyces corallinus and Kineosporia corallina sp. nov., two new coral-derived marine actinobacteria.</title>
        <authorList>
            <person name="Buangrab K."/>
            <person name="Sutthacheep M."/>
            <person name="Yeemin T."/>
            <person name="Harunari E."/>
            <person name="Igarashi Y."/>
            <person name="Sripreechasak P."/>
            <person name="Kanchanasin P."/>
            <person name="Tanasupawat S."/>
            <person name="Phongsopitanun W."/>
        </authorList>
    </citation>
    <scope>NUCLEOTIDE SEQUENCE</scope>
    <source>
        <strain evidence="2">JCM 31032</strain>
    </source>
</reference>
<dbReference type="AlphaFoldDB" id="A0A9X1SRG1"/>
<dbReference type="RefSeq" id="WP_231438503.1">
    <property type="nucleotide sequence ID" value="NZ_JAJOMB010000001.1"/>
</dbReference>
<comment type="caution">
    <text evidence="2">The sequence shown here is derived from an EMBL/GenBank/DDBJ whole genome shotgun (WGS) entry which is preliminary data.</text>
</comment>
<feature type="region of interest" description="Disordered" evidence="1">
    <location>
        <begin position="1"/>
        <end position="24"/>
    </location>
</feature>
<name>A0A9X1SRG1_9ACTN</name>
<evidence type="ECO:0000313" key="2">
    <source>
        <dbReference type="EMBL" id="MCD5309579.1"/>
    </source>
</evidence>
<proteinExistence type="predicted"/>
<feature type="region of interest" description="Disordered" evidence="1">
    <location>
        <begin position="44"/>
        <end position="64"/>
    </location>
</feature>
<protein>
    <submittedName>
        <fullName evidence="2">Uncharacterized protein</fullName>
    </submittedName>
</protein>
<dbReference type="Proteomes" id="UP001138997">
    <property type="component" value="Unassembled WGS sequence"/>
</dbReference>
<dbReference type="EMBL" id="JAJOMB010000001">
    <property type="protein sequence ID" value="MCD5309579.1"/>
    <property type="molecule type" value="Genomic_DNA"/>
</dbReference>
<keyword evidence="3" id="KW-1185">Reference proteome</keyword>
<feature type="compositionally biased region" description="Polar residues" evidence="1">
    <location>
        <begin position="55"/>
        <end position="64"/>
    </location>
</feature>